<protein>
    <recommendedName>
        <fullName evidence="3">Mobilization protein</fullName>
    </recommendedName>
</protein>
<gene>
    <name evidence="1" type="ORF">CIAN88_16170</name>
</gene>
<accession>A0A099I2I6</accession>
<dbReference type="Pfam" id="PF21983">
    <property type="entry name" value="NikA-like"/>
    <property type="match status" value="1"/>
</dbReference>
<dbReference type="RefSeq" id="WP_044906671.1">
    <property type="nucleotide sequence ID" value="NZ_JQIF01000078.1"/>
</dbReference>
<organism evidence="1 2">
    <name type="scientific">Clostridium innocuum</name>
    <dbReference type="NCBI Taxonomy" id="1522"/>
    <lineage>
        <taxon>Bacteria</taxon>
        <taxon>Bacillati</taxon>
        <taxon>Bacillota</taxon>
        <taxon>Clostridia</taxon>
        <taxon>Eubacteriales</taxon>
        <taxon>Clostridiaceae</taxon>
        <taxon>Clostridium</taxon>
    </lineage>
</organism>
<dbReference type="InterPro" id="IPR053842">
    <property type="entry name" value="NikA-like"/>
</dbReference>
<name>A0A099I2I6_CLOIN</name>
<evidence type="ECO:0000313" key="1">
    <source>
        <dbReference type="EMBL" id="KGJ52184.1"/>
    </source>
</evidence>
<evidence type="ECO:0000313" key="2">
    <source>
        <dbReference type="Proteomes" id="UP000030008"/>
    </source>
</evidence>
<reference evidence="1 2" key="1">
    <citation type="submission" date="2014-08" db="EMBL/GenBank/DDBJ databases">
        <title>Clostridium innocuum, an unnegligible vancomycin-resistant pathogen causing extra-intestinal infections.</title>
        <authorList>
            <person name="Feng Y."/>
            <person name="Chiu C.-H."/>
        </authorList>
    </citation>
    <scope>NUCLEOTIDE SEQUENCE [LARGE SCALE GENOMIC DNA]</scope>
    <source>
        <strain evidence="1 2">AN88</strain>
    </source>
</reference>
<dbReference type="Proteomes" id="UP000030008">
    <property type="component" value="Unassembled WGS sequence"/>
</dbReference>
<dbReference type="AlphaFoldDB" id="A0A099I2I6"/>
<evidence type="ECO:0008006" key="3">
    <source>
        <dbReference type="Google" id="ProtNLM"/>
    </source>
</evidence>
<proteinExistence type="predicted"/>
<dbReference type="EMBL" id="JQIF01000078">
    <property type="protein sequence ID" value="KGJ52184.1"/>
    <property type="molecule type" value="Genomic_DNA"/>
</dbReference>
<comment type="caution">
    <text evidence="1">The sequence shown here is derived from an EMBL/GenBank/DDBJ whole genome shotgun (WGS) entry which is preliminary data.</text>
</comment>
<sequence>MSRKVYDTQGRWRNKIVAFRMSPEEDVMLDKFVAMSGLNKQEYLIRRVLQKDVIVKPNPYVHKCLAKQLRYFINLLENQNFDEMSNDDQEVMKYMLNIICKLNGDNLNA</sequence>